<accession>X1RK47</accession>
<reference evidence="1" key="1">
    <citation type="journal article" date="2014" name="Front. Microbiol.">
        <title>High frequency of phylogenetically diverse reductive dehalogenase-homologous genes in deep subseafloor sedimentary metagenomes.</title>
        <authorList>
            <person name="Kawai M."/>
            <person name="Futagami T."/>
            <person name="Toyoda A."/>
            <person name="Takaki Y."/>
            <person name="Nishi S."/>
            <person name="Hori S."/>
            <person name="Arai W."/>
            <person name="Tsubouchi T."/>
            <person name="Morono Y."/>
            <person name="Uchiyama I."/>
            <person name="Ito T."/>
            <person name="Fujiyama A."/>
            <person name="Inagaki F."/>
            <person name="Takami H."/>
        </authorList>
    </citation>
    <scope>NUCLEOTIDE SEQUENCE</scope>
    <source>
        <strain evidence="1">Expedition CK06-06</strain>
    </source>
</reference>
<gene>
    <name evidence="1" type="ORF">S12H4_01746</name>
</gene>
<comment type="caution">
    <text evidence="1">The sequence shown here is derived from an EMBL/GenBank/DDBJ whole genome shotgun (WGS) entry which is preliminary data.</text>
</comment>
<protein>
    <submittedName>
        <fullName evidence="1">Uncharacterized protein</fullName>
    </submittedName>
</protein>
<name>X1RK47_9ZZZZ</name>
<sequence>MTGLRLLIKIMIKVFYFKDLIMSPFIAHRNSNNPNFLMDRTAINDERLSLNSRGLLAYLFSKPHGYKFNYDDFLSNCPDSIEVIMESVNELLLYGYLVSS</sequence>
<evidence type="ECO:0000313" key="1">
    <source>
        <dbReference type="EMBL" id="GAI63520.1"/>
    </source>
</evidence>
<dbReference type="EMBL" id="BARW01000373">
    <property type="protein sequence ID" value="GAI63520.1"/>
    <property type="molecule type" value="Genomic_DNA"/>
</dbReference>
<dbReference type="AlphaFoldDB" id="X1RK47"/>
<proteinExistence type="predicted"/>
<organism evidence="1">
    <name type="scientific">marine sediment metagenome</name>
    <dbReference type="NCBI Taxonomy" id="412755"/>
    <lineage>
        <taxon>unclassified sequences</taxon>
        <taxon>metagenomes</taxon>
        <taxon>ecological metagenomes</taxon>
    </lineage>
</organism>